<evidence type="ECO:0000313" key="2">
    <source>
        <dbReference type="Proteomes" id="UP000276991"/>
    </source>
</evidence>
<dbReference type="OrthoDB" id="958254at2759"/>
<accession>A0A498SM01</accession>
<gene>
    <name evidence="1" type="ORF">NAV_LOCUS9465</name>
</gene>
<organism evidence="1 2">
    <name type="scientific">Acanthocheilonema viteae</name>
    <name type="common">Filarial nematode worm</name>
    <name type="synonym">Dipetalonema viteae</name>
    <dbReference type="NCBI Taxonomy" id="6277"/>
    <lineage>
        <taxon>Eukaryota</taxon>
        <taxon>Metazoa</taxon>
        <taxon>Ecdysozoa</taxon>
        <taxon>Nematoda</taxon>
        <taxon>Chromadorea</taxon>
        <taxon>Rhabditida</taxon>
        <taxon>Spirurina</taxon>
        <taxon>Spiruromorpha</taxon>
        <taxon>Filarioidea</taxon>
        <taxon>Onchocercidae</taxon>
        <taxon>Acanthocheilonema</taxon>
    </lineage>
</organism>
<proteinExistence type="predicted"/>
<dbReference type="STRING" id="6277.A0A498SM01"/>
<reference evidence="1 2" key="1">
    <citation type="submission" date="2018-08" db="EMBL/GenBank/DDBJ databases">
        <authorList>
            <person name="Laetsch R D."/>
            <person name="Stevens L."/>
            <person name="Kumar S."/>
            <person name="Blaxter L. M."/>
        </authorList>
    </citation>
    <scope>NUCLEOTIDE SEQUENCE [LARGE SCALE GENOMIC DNA]</scope>
</reference>
<keyword evidence="2" id="KW-1185">Reference proteome</keyword>
<protein>
    <submittedName>
        <fullName evidence="1">Uncharacterized protein</fullName>
    </submittedName>
</protein>
<sequence>MKHALAFIICFERSLVNGNVESAFQHCSGFIRNHYRRIRRCYDSERGIQLQRKAFHRTMSVTPNRISEVPYLLVNGYSPNPDSNNLDIHALQLMLKKWKRMFRDDYSFK</sequence>
<dbReference type="Proteomes" id="UP000276991">
    <property type="component" value="Unassembled WGS sequence"/>
</dbReference>
<name>A0A498SM01_ACAVI</name>
<dbReference type="AlphaFoldDB" id="A0A498SM01"/>
<evidence type="ECO:0000313" key="1">
    <source>
        <dbReference type="EMBL" id="VBB34674.1"/>
    </source>
</evidence>
<dbReference type="EMBL" id="UPTC01003888">
    <property type="protein sequence ID" value="VBB34674.1"/>
    <property type="molecule type" value="Genomic_DNA"/>
</dbReference>